<dbReference type="eggNOG" id="COG1572">
    <property type="taxonomic scope" value="Bacteria"/>
</dbReference>
<dbReference type="Pfam" id="PF14717">
    <property type="entry name" value="DUF4465"/>
    <property type="match status" value="1"/>
</dbReference>
<dbReference type="SUPFAM" id="SSF51126">
    <property type="entry name" value="Pectin lyase-like"/>
    <property type="match status" value="1"/>
</dbReference>
<gene>
    <name evidence="3" type="ORF">HMPREF0658_0730</name>
</gene>
<feature type="chain" id="PRO_5003138152" description="Ig-like domain-containing protein" evidence="1">
    <location>
        <begin position="28"/>
        <end position="2193"/>
    </location>
</feature>
<organism evidence="3 4">
    <name type="scientific">Hoylesella marshii DSM 16973 = JCM 13450</name>
    <dbReference type="NCBI Taxonomy" id="862515"/>
    <lineage>
        <taxon>Bacteria</taxon>
        <taxon>Pseudomonadati</taxon>
        <taxon>Bacteroidota</taxon>
        <taxon>Bacteroidia</taxon>
        <taxon>Bacteroidales</taxon>
        <taxon>Prevotellaceae</taxon>
        <taxon>Hoylesella</taxon>
    </lineage>
</organism>
<proteinExistence type="predicted"/>
<reference evidence="3" key="1">
    <citation type="submission" date="2010-07" db="EMBL/GenBank/DDBJ databases">
        <authorList>
            <person name="Muzny D."/>
            <person name="Qin X."/>
            <person name="Deng J."/>
            <person name="Jiang H."/>
            <person name="Liu Y."/>
            <person name="Qu J."/>
            <person name="Song X.-Z."/>
            <person name="Zhang L."/>
            <person name="Thornton R."/>
            <person name="Coyle M."/>
            <person name="Francisco L."/>
            <person name="Jackson L."/>
            <person name="Javaid M."/>
            <person name="Korchina V."/>
            <person name="Kovar C."/>
            <person name="Mata R."/>
            <person name="Mathew T."/>
            <person name="Ngo R."/>
            <person name="Nguyen L."/>
            <person name="Nguyen N."/>
            <person name="Okwuonu G."/>
            <person name="Ongeri F."/>
            <person name="Pham C."/>
            <person name="Simmons D."/>
            <person name="Wilczek-Boney K."/>
            <person name="Hale W."/>
            <person name="Jakkamsetti A."/>
            <person name="Pham P."/>
            <person name="Ruth R."/>
            <person name="San Lucas F."/>
            <person name="Warren J."/>
            <person name="Zhang J."/>
            <person name="Zhao Z."/>
            <person name="Zhou C."/>
            <person name="Zhu D."/>
            <person name="Lee S."/>
            <person name="Bess C."/>
            <person name="Blankenburg K."/>
            <person name="Forbes L."/>
            <person name="Fu Q."/>
            <person name="Gubbala S."/>
            <person name="Hirani K."/>
            <person name="Jayaseelan J.C."/>
            <person name="Lara F."/>
            <person name="Munidasa M."/>
            <person name="Palculict T."/>
            <person name="Patil S."/>
            <person name="Pu L.-L."/>
            <person name="Saada N."/>
            <person name="Tang L."/>
            <person name="Weissenberger G."/>
            <person name="Zhu Y."/>
            <person name="Hemphill L."/>
            <person name="Shang Y."/>
            <person name="Youmans B."/>
            <person name="Ayvaz T."/>
            <person name="Ross M."/>
            <person name="Santibanez J."/>
            <person name="Aqrawi P."/>
            <person name="Gross S."/>
            <person name="Joshi V."/>
            <person name="Fowler G."/>
            <person name="Nazareth L."/>
            <person name="Reid J."/>
            <person name="Worley K."/>
            <person name="Petrosino J."/>
            <person name="Highlander S."/>
            <person name="Gibbs R."/>
        </authorList>
    </citation>
    <scope>NUCLEOTIDE SEQUENCE [LARGE SCALE GENOMIC DNA]</scope>
    <source>
        <strain evidence="3">DSM 16973</strain>
    </source>
</reference>
<dbReference type="EMBL" id="AEEI01000025">
    <property type="protein sequence ID" value="EFM02357.1"/>
    <property type="molecule type" value="Genomic_DNA"/>
</dbReference>
<feature type="domain" description="Ig-like" evidence="2">
    <location>
        <begin position="1734"/>
        <end position="1812"/>
    </location>
</feature>
<dbReference type="InterPro" id="IPR006626">
    <property type="entry name" value="PbH1"/>
</dbReference>
<dbReference type="InterPro" id="IPR027828">
    <property type="entry name" value="DUF4465"/>
</dbReference>
<name>E0NRC9_9BACT</name>
<dbReference type="Pfam" id="PF14873">
    <property type="entry name" value="BNR_assoc_N"/>
    <property type="match status" value="1"/>
</dbReference>
<dbReference type="STRING" id="862515.HMPREF0658_0730"/>
<dbReference type="SMART" id="SM00710">
    <property type="entry name" value="PbH1"/>
    <property type="match status" value="6"/>
</dbReference>
<dbReference type="BioCyc" id="PMAR862515-HMP:GMOO-743-MONOMER"/>
<evidence type="ECO:0000259" key="2">
    <source>
        <dbReference type="PROSITE" id="PS50835"/>
    </source>
</evidence>
<dbReference type="Gene3D" id="2.160.20.10">
    <property type="entry name" value="Single-stranded right-handed beta-helix, Pectin lyase-like"/>
    <property type="match status" value="1"/>
</dbReference>
<dbReference type="InterPro" id="IPR029456">
    <property type="entry name" value="Sialidase_N"/>
</dbReference>
<dbReference type="Gene3D" id="2.60.40.1290">
    <property type="match status" value="3"/>
</dbReference>
<dbReference type="InterPro" id="IPR007110">
    <property type="entry name" value="Ig-like_dom"/>
</dbReference>
<feature type="signal peptide" evidence="1">
    <location>
        <begin position="1"/>
        <end position="27"/>
    </location>
</feature>
<dbReference type="InterPro" id="IPR026444">
    <property type="entry name" value="Secre_tail"/>
</dbReference>
<dbReference type="Proteomes" id="UP000004394">
    <property type="component" value="Unassembled WGS sequence"/>
</dbReference>
<evidence type="ECO:0000256" key="1">
    <source>
        <dbReference type="SAM" id="SignalP"/>
    </source>
</evidence>
<dbReference type="InterPro" id="IPR011050">
    <property type="entry name" value="Pectin_lyase_fold/virulence"/>
</dbReference>
<dbReference type="Gene3D" id="2.60.120.290">
    <property type="entry name" value="Spermadhesin, CUB domain"/>
    <property type="match status" value="1"/>
</dbReference>
<comment type="caution">
    <text evidence="3">The sequence shown here is derived from an EMBL/GenBank/DDBJ whole genome shotgun (WGS) entry which is preliminary data.</text>
</comment>
<dbReference type="InterPro" id="IPR012334">
    <property type="entry name" value="Pectin_lyas_fold"/>
</dbReference>
<protein>
    <recommendedName>
        <fullName evidence="2">Ig-like domain-containing protein</fullName>
    </recommendedName>
</protein>
<keyword evidence="1" id="KW-0732">Signal</keyword>
<dbReference type="InterPro" id="IPR035914">
    <property type="entry name" value="Sperma_CUB_dom_sf"/>
</dbReference>
<sequence length="2193" mass="235137">MKKRFYALFWAFALLPLLLSVPIQAQAQSGNTVNQTLLGKKTITVAQGQEITYYDPEGTGKIEVDEDDGYQAQSMTVFKPAVAGQVIQITFEKVELKGSTTSTPALLKVYSGDPDPENKFPFTKQQPKFSDMKLPAGNVLGELTGTHTNKVYTSSAVDGSIAVGFLFYDAVDCDGWVAKVKCVSTTPMHITGAGSSYDHVSATPTLRSNINLATAYVQTAGFSNADALTQVNFTLPINESAVDPMTLKLYKGDAKSFNNAEPLAATLTQNGTTYTFTLEDALVEGRNTYSVVGSFKGDAAIGAKVQVNISGLATKAQPAGISGFTAASPVTVSVPSVVLMSNEDQTVTVGNTPLNFYDDGGKDGKVSAGFNGKITFLPADGTKKVMVDFTKMKIAYGSIYKQSISVYSGKDVKPSALLRTFVKDNTGTVRSTSADGALTVVFKSDNSNTDDGFEAIVSQFTPQPMTVKAAEVKQITEGTVCAGDTDEQILSVKLTTENTSPVLKVKNFKFTTNNTFAQVAKATLYYTKTSNAFSTAKKVGETAVTADAFTIQAASEMELMEGDNYFWLVYDVQELAVNGQKIDATAVSVTFENATHTFANGNPDGDRTVQNMVFALEGSRTKTVNGTMEFKSQPNSFHSNKYEGGTSDRVTTFVPAHAGHVVQIDFSKFNLYYSSNNFQTRAVFRVYSGKNATGTPLWELSSAADKDKGPGHILRSTSADGALTIVFNPKSSTSYYLGEGFVAQVKEYQSKPMTLGTVTAEQASTDIVSAGEKDKAVLSFNVQTAGDKNALELQAVTLNLKGSQKNIDKVAVFSAGTDNQVLSATPLVTLTSLTAGDATVVLPLATPFQLSEGNNWFRVHYDVKADAKAEDKLDAAVTGVKVSGTEQAVTTADPDGERVIKNLYSLKSGANDEKVIAAGTSLLVYDDGGPAGDESRNFTGTITFAPKTAGDVVKLLAKSWHLTYADKMYVYYGDRVKEKEDFLLDRKSEGTEIVSKAADGKLTIKYVTKTTVGEGFEIEVSAFTPAQLSVQSVSVEATAPAKIMKGQTNVRMLHVQMAVEGDKGTLDVTKFNVGATGEAVVSNVHVYQTDKEASFAENNVFGSASSVPYVVNGQYTIADKGTYHFWITYDVKATATIGTAVSAQLNGITVSGSDVTPATAVTASTEVKAGKNGTLIVGQGQQYATIQSAIDALKEGIDGPVTINIKKGVYKEHILVPEVPGMSPANTLTIQSESGDYHDVKIYYEIYTEPKYDGTVKEEDRGVFTFDGADYTTLRGVELTTTNLKHPSVVFMRNMSRHVTIDGCYIHTAMTTTFQQSIKLIYQTARDKAYQNNDYLTVKNCLLEGGYTGVHLAGTGYVNLPKQIGGVVSGNTFRHQGSKAIYVVREQDVQILNNTIENTSTDKSDFNGIDIDAEGAVRVEGNMIHLATDNYAEGLYVRSINGTATTPACIVNNDICVNAKISTTNGIYLKFASSHLAIAYNTIRITGTAKSSALYFDNEMGEDVNVVNNVLQNEAGGYVYSFKQAKYVKTAKYAHNVLFTTGTVLANDKSDIKTLAEWKAKSDEADSYNEKVTFLSADVLAPAAKGHLLTAQPLAYVATDIEGTARNASTPTIGAYEYNDAAAVPTLMSGYPQVNDITDTDASLYLKADKAGKAHILVKKASETAPTKAEVLAATKTVGLHKGAVVSTSLTSLTKNEEYIAYIVLQDLRGNAGEVVATSKFKASKEQIAEAKDPKVKAEDQTVALGSPVTLKATATEGTPPYNVKWFNGKREEVSATVTPTECDDYVVIVTDKNGKTASDTCRITVTGDAVTATFENLYLDNDAHWLKAGDDISFVSGTYRFAHNYYPDIATWCNFTYSNATAGTYDGAHMLRDQFNSATTSGVDGSANYLVAYPQGGSIDVLNKADGDSIRGFYITNTAWVVDAVKNGDGMSSVAGGFKKGDYYKVTITGKHADGTKAQVDYYLADYRSNNAADHYYLDTWQWVDLRSLGKVKDLTFKLSGTKKNSFGLTTPMYFCMDNLNGHRKITDAPVQPVSSTIKLSDLFTLDGSSATVTYALADALAPTVKSQVEITADGHLKISGSKSETFSVLVSATQKGKIQFVRIPVSYTTGIDGADASVGVLNVFVDNERIYVSGLTGTATAHIFTANGVLVTTLTASGNVSSVHSETMNAGVYVVKVTTDGRSTTRRVVIR</sequence>
<dbReference type="NCBIfam" id="TIGR04183">
    <property type="entry name" value="Por_Secre_tail"/>
    <property type="match status" value="1"/>
</dbReference>
<accession>E0NRC9</accession>
<evidence type="ECO:0000313" key="4">
    <source>
        <dbReference type="Proteomes" id="UP000004394"/>
    </source>
</evidence>
<dbReference type="PROSITE" id="PS50835">
    <property type="entry name" value="IG_LIKE"/>
    <property type="match status" value="1"/>
</dbReference>
<dbReference type="HOGENOM" id="CLU_231297_0_0_10"/>
<dbReference type="RefSeq" id="WP_006948520.1">
    <property type="nucleotide sequence ID" value="NZ_GL397214.1"/>
</dbReference>
<evidence type="ECO:0000313" key="3">
    <source>
        <dbReference type="EMBL" id="EFM02357.1"/>
    </source>
</evidence>
<keyword evidence="4" id="KW-1185">Reference proteome</keyword>
<dbReference type="Gene3D" id="2.60.120.1350">
    <property type="entry name" value="Protein of unknown function DUF4465"/>
    <property type="match status" value="1"/>
</dbReference>